<reference evidence="2 3" key="1">
    <citation type="journal article" date="2024" name="BMC Genomics">
        <title>Genome assembly of redclaw crayfish (Cherax quadricarinatus) provides insights into its immune adaptation and hypoxia tolerance.</title>
        <authorList>
            <person name="Liu Z."/>
            <person name="Zheng J."/>
            <person name="Li H."/>
            <person name="Fang K."/>
            <person name="Wang S."/>
            <person name="He J."/>
            <person name="Zhou D."/>
            <person name="Weng S."/>
            <person name="Chi M."/>
            <person name="Gu Z."/>
            <person name="He J."/>
            <person name="Li F."/>
            <person name="Wang M."/>
        </authorList>
    </citation>
    <scope>NUCLEOTIDE SEQUENCE [LARGE SCALE GENOMIC DNA]</scope>
    <source>
        <strain evidence="2">ZL_2023a</strain>
    </source>
</reference>
<dbReference type="EMBL" id="JARKIK010002147">
    <property type="protein sequence ID" value="KAK8719439.1"/>
    <property type="molecule type" value="Genomic_DNA"/>
</dbReference>
<keyword evidence="3" id="KW-1185">Reference proteome</keyword>
<feature type="region of interest" description="Disordered" evidence="1">
    <location>
        <begin position="1"/>
        <end position="26"/>
    </location>
</feature>
<sequence>MSTKNKRSSSSPVRCPQRTRGLQVPQFDVHKEQEIFKFFSSMSTKNKRSSSSPLRVIRKHQEPNFKFNVYNKEHIFDVFSSKAAINQRPSTSSVRSPQSTRGLRLLQLRSNLQPQRPNFKSGLLSNTLHYF</sequence>
<comment type="caution">
    <text evidence="2">The sequence shown here is derived from an EMBL/GenBank/DDBJ whole genome shotgun (WGS) entry which is preliminary data.</text>
</comment>
<dbReference type="AlphaFoldDB" id="A0AAW0VQU6"/>
<gene>
    <name evidence="2" type="ORF">OTU49_014035</name>
</gene>
<organism evidence="2 3">
    <name type="scientific">Cherax quadricarinatus</name>
    <name type="common">Australian red claw crayfish</name>
    <dbReference type="NCBI Taxonomy" id="27406"/>
    <lineage>
        <taxon>Eukaryota</taxon>
        <taxon>Metazoa</taxon>
        <taxon>Ecdysozoa</taxon>
        <taxon>Arthropoda</taxon>
        <taxon>Crustacea</taxon>
        <taxon>Multicrustacea</taxon>
        <taxon>Malacostraca</taxon>
        <taxon>Eumalacostraca</taxon>
        <taxon>Eucarida</taxon>
        <taxon>Decapoda</taxon>
        <taxon>Pleocyemata</taxon>
        <taxon>Astacidea</taxon>
        <taxon>Parastacoidea</taxon>
        <taxon>Parastacidae</taxon>
        <taxon>Cherax</taxon>
    </lineage>
</organism>
<evidence type="ECO:0000313" key="2">
    <source>
        <dbReference type="EMBL" id="KAK8719439.1"/>
    </source>
</evidence>
<evidence type="ECO:0000313" key="3">
    <source>
        <dbReference type="Proteomes" id="UP001445076"/>
    </source>
</evidence>
<evidence type="ECO:0000256" key="1">
    <source>
        <dbReference type="SAM" id="MobiDB-lite"/>
    </source>
</evidence>
<name>A0AAW0VQU6_CHEQU</name>
<proteinExistence type="predicted"/>
<dbReference type="Proteomes" id="UP001445076">
    <property type="component" value="Unassembled WGS sequence"/>
</dbReference>
<accession>A0AAW0VQU6</accession>
<protein>
    <submittedName>
        <fullName evidence="2">Uncharacterized protein</fullName>
    </submittedName>
</protein>
<feature type="non-terminal residue" evidence="2">
    <location>
        <position position="131"/>
    </location>
</feature>